<name>A0A8J4BE81_9CHLO</name>
<dbReference type="Proteomes" id="UP000747399">
    <property type="component" value="Unassembled WGS sequence"/>
</dbReference>
<evidence type="ECO:0000256" key="1">
    <source>
        <dbReference type="SAM" id="MobiDB-lite"/>
    </source>
</evidence>
<protein>
    <submittedName>
        <fullName evidence="2">Uncharacterized protein</fullName>
    </submittedName>
</protein>
<feature type="region of interest" description="Disordered" evidence="1">
    <location>
        <begin position="32"/>
        <end position="135"/>
    </location>
</feature>
<accession>A0A8J4BE81</accession>
<reference evidence="2" key="1">
    <citation type="journal article" date="2021" name="Proc. Natl. Acad. Sci. U.S.A.">
        <title>Three genomes in the algal genus Volvox reveal the fate of a haploid sex-determining region after a transition to homothallism.</title>
        <authorList>
            <person name="Yamamoto K."/>
            <person name="Hamaji T."/>
            <person name="Kawai-Toyooka H."/>
            <person name="Matsuzaki R."/>
            <person name="Takahashi F."/>
            <person name="Nishimura Y."/>
            <person name="Kawachi M."/>
            <person name="Noguchi H."/>
            <person name="Minakuchi Y."/>
            <person name="Umen J.G."/>
            <person name="Toyoda A."/>
            <person name="Nozaki H."/>
        </authorList>
    </citation>
    <scope>NUCLEOTIDE SEQUENCE</scope>
    <source>
        <strain evidence="2">NIES-3780</strain>
    </source>
</reference>
<feature type="non-terminal residue" evidence="2">
    <location>
        <position position="362"/>
    </location>
</feature>
<comment type="caution">
    <text evidence="2">The sequence shown here is derived from an EMBL/GenBank/DDBJ whole genome shotgun (WGS) entry which is preliminary data.</text>
</comment>
<feature type="compositionally biased region" description="Low complexity" evidence="1">
    <location>
        <begin position="112"/>
        <end position="135"/>
    </location>
</feature>
<feature type="non-terminal residue" evidence="2">
    <location>
        <position position="1"/>
    </location>
</feature>
<organism evidence="2 3">
    <name type="scientific">Volvox africanus</name>
    <dbReference type="NCBI Taxonomy" id="51714"/>
    <lineage>
        <taxon>Eukaryota</taxon>
        <taxon>Viridiplantae</taxon>
        <taxon>Chlorophyta</taxon>
        <taxon>core chlorophytes</taxon>
        <taxon>Chlorophyceae</taxon>
        <taxon>CS clade</taxon>
        <taxon>Chlamydomonadales</taxon>
        <taxon>Volvocaceae</taxon>
        <taxon>Volvox</taxon>
    </lineage>
</organism>
<gene>
    <name evidence="2" type="ORF">Vafri_13877</name>
</gene>
<dbReference type="AlphaFoldDB" id="A0A8J4BE81"/>
<proteinExistence type="predicted"/>
<sequence length="362" mass="37028">DVKAYMADEQQKSTEAAESLIQLGKLLPLPRLELQQPPAAPNSRDVLQQQPRSQPRPSSPPQPQPERQQNSTWSSLSSRRSQQPQQQLLSPSGPAPGTQRPPLLPQAAYHNRQQQQLPRQQPSQRSQRQCPQPSALLAAATAHQSASSAAAAAAAAGAAAAIAAVAAAGPAAHLHTNPTISGIGSPDNCRPGWATKDKCTVVTAENPAPLCDDVNHDNTLPRCPTSSSGAGAVGATVTAGASNRNLRSTTAMAAASSQGAVAAGPSCTGASGTKWAAKLKEAGRVADASGLPRITRAAVDLEGGVAGGDCSSAGPSAPGAASSGLIACIPTQRHQGPYRMTQQPAAAALQIMQLARRLMMAQ</sequence>
<evidence type="ECO:0000313" key="3">
    <source>
        <dbReference type="Proteomes" id="UP000747399"/>
    </source>
</evidence>
<evidence type="ECO:0000313" key="2">
    <source>
        <dbReference type="EMBL" id="GIL59245.1"/>
    </source>
</evidence>
<feature type="compositionally biased region" description="Low complexity" evidence="1">
    <location>
        <begin position="65"/>
        <end position="92"/>
    </location>
</feature>
<dbReference type="EMBL" id="BNCO01000034">
    <property type="protein sequence ID" value="GIL59245.1"/>
    <property type="molecule type" value="Genomic_DNA"/>
</dbReference>
<keyword evidence="3" id="KW-1185">Reference proteome</keyword>